<evidence type="ECO:0000256" key="1">
    <source>
        <dbReference type="PROSITE-ProRule" id="PRU00339"/>
    </source>
</evidence>
<protein>
    <submittedName>
        <fullName evidence="3">Uncharacterized protein</fullName>
    </submittedName>
</protein>
<feature type="transmembrane region" description="Helical" evidence="2">
    <location>
        <begin position="35"/>
        <end position="54"/>
    </location>
</feature>
<comment type="caution">
    <text evidence="3">The sequence shown here is derived from an EMBL/GenBank/DDBJ whole genome shotgun (WGS) entry which is preliminary data.</text>
</comment>
<dbReference type="PANTHER" id="PTHR37422:SF13">
    <property type="entry name" value="LIPOPOLYSACCHARIDE BIOSYNTHESIS PROTEIN PA4999-RELATED"/>
    <property type="match status" value="1"/>
</dbReference>
<feature type="transmembrane region" description="Helical" evidence="2">
    <location>
        <begin position="449"/>
        <end position="466"/>
    </location>
</feature>
<evidence type="ECO:0000256" key="2">
    <source>
        <dbReference type="SAM" id="Phobius"/>
    </source>
</evidence>
<feature type="transmembrane region" description="Helical" evidence="2">
    <location>
        <begin position="274"/>
        <end position="293"/>
    </location>
</feature>
<accession>A0A2H0UTG8</accession>
<evidence type="ECO:0000313" key="3">
    <source>
        <dbReference type="EMBL" id="PIR89905.1"/>
    </source>
</evidence>
<dbReference type="Pfam" id="PF13181">
    <property type="entry name" value="TPR_8"/>
    <property type="match status" value="1"/>
</dbReference>
<feature type="transmembrane region" description="Helical" evidence="2">
    <location>
        <begin position="478"/>
        <end position="501"/>
    </location>
</feature>
<feature type="repeat" description="TPR" evidence="1">
    <location>
        <begin position="695"/>
        <end position="728"/>
    </location>
</feature>
<dbReference type="SMART" id="SM00028">
    <property type="entry name" value="TPR"/>
    <property type="match status" value="3"/>
</dbReference>
<dbReference type="InterPro" id="IPR019734">
    <property type="entry name" value="TPR_rpt"/>
</dbReference>
<dbReference type="AlphaFoldDB" id="A0A2H0UTG8"/>
<dbReference type="Gene3D" id="1.25.40.10">
    <property type="entry name" value="Tetratricopeptide repeat domain"/>
    <property type="match status" value="1"/>
</dbReference>
<feature type="transmembrane region" description="Helical" evidence="2">
    <location>
        <begin position="9"/>
        <end position="29"/>
    </location>
</feature>
<feature type="transmembrane region" description="Helical" evidence="2">
    <location>
        <begin position="180"/>
        <end position="202"/>
    </location>
</feature>
<keyword evidence="2" id="KW-0472">Membrane</keyword>
<name>A0A2H0UTG8_9BACT</name>
<organism evidence="3 4">
    <name type="scientific">bacterium (Candidatus Gribaldobacteria) CG10_big_fil_rev_8_21_14_0_10_37_21</name>
    <dbReference type="NCBI Taxonomy" id="2014275"/>
    <lineage>
        <taxon>Bacteria</taxon>
        <taxon>Candidatus Gribaldobacteria</taxon>
    </lineage>
</organism>
<dbReference type="SUPFAM" id="SSF48452">
    <property type="entry name" value="TPR-like"/>
    <property type="match status" value="1"/>
</dbReference>
<dbReference type="PROSITE" id="PS50005">
    <property type="entry name" value="TPR"/>
    <property type="match status" value="2"/>
</dbReference>
<reference evidence="4" key="1">
    <citation type="submission" date="2017-09" db="EMBL/GenBank/DDBJ databases">
        <title>Depth-based differentiation of microbial function through sediment-hosted aquifers and enrichment of novel symbionts in the deep terrestrial subsurface.</title>
        <authorList>
            <person name="Probst A.J."/>
            <person name="Ladd B."/>
            <person name="Jarett J.K."/>
            <person name="Geller-Mcgrath D.E."/>
            <person name="Sieber C.M.K."/>
            <person name="Emerson J.B."/>
            <person name="Anantharaman K."/>
            <person name="Thomas B.C."/>
            <person name="Malmstrom R."/>
            <person name="Stieglmeier M."/>
            <person name="Klingl A."/>
            <person name="Woyke T."/>
            <person name="Ryan C.M."/>
            <person name="Banfield J.F."/>
        </authorList>
    </citation>
    <scope>NUCLEOTIDE SEQUENCE [LARGE SCALE GENOMIC DNA]</scope>
</reference>
<feature type="transmembrane region" description="Helical" evidence="2">
    <location>
        <begin position="425"/>
        <end position="443"/>
    </location>
</feature>
<feature type="transmembrane region" description="Helical" evidence="2">
    <location>
        <begin position="247"/>
        <end position="267"/>
    </location>
</feature>
<dbReference type="Proteomes" id="UP000230132">
    <property type="component" value="Unassembled WGS sequence"/>
</dbReference>
<gene>
    <name evidence="3" type="ORF">COU05_03715</name>
</gene>
<dbReference type="InterPro" id="IPR011990">
    <property type="entry name" value="TPR-like_helical_dom_sf"/>
</dbReference>
<keyword evidence="2" id="KW-0812">Transmembrane</keyword>
<keyword evidence="1" id="KW-0802">TPR repeat</keyword>
<keyword evidence="2" id="KW-1133">Transmembrane helix</keyword>
<feature type="transmembrane region" description="Helical" evidence="2">
    <location>
        <begin position="223"/>
        <end position="241"/>
    </location>
</feature>
<feature type="transmembrane region" description="Helical" evidence="2">
    <location>
        <begin position="66"/>
        <end position="85"/>
    </location>
</feature>
<evidence type="ECO:0000313" key="4">
    <source>
        <dbReference type="Proteomes" id="UP000230132"/>
    </source>
</evidence>
<feature type="transmembrane region" description="Helical" evidence="2">
    <location>
        <begin position="141"/>
        <end position="160"/>
    </location>
</feature>
<sequence length="793" mass="89159">MLNKIIKATIYSAVLLVPVFFLPFTLEAFDFNKVYLLTILTSFGVLCWLGKMVFQERQIKIKFNLFDASLLLFLVITILSGIFSVDKQASFFGFYGRFWPSTLSVLTLTLFYFLVSNNVVLDKKEEKDQVRATLSGTLKMFLVSCLVIVMMAYLSVFDILPKIAAKLNNVLPEVMTLRTFSPLGGSLESLSLFLVCVSVLLVSLLALRDRKGLLIEQAKSKKITGGLYTLLFLNLGLLALINFNIAWLALILSLVFFLVFSFWKRLFKENVNRLSLSIFLVLIALVFLLFNPLKQILPEDVGINNLPNEVILNQRASWKLALSGLKENPVLGSGVSTFSYIYSKYKPQAILESDFWQLRFDRSGSHLAELVATTGILGSLSYLILILMFGLITYLIISTVKIKGLSKKLAGEVDESQTDREERKILILPFFITFIALVVAQFFYYQNTALGLFFFLVLALGSVVFSGKKTKVFKFGDFPEMGLVFSILFWVLLTTVVFAYFTLGKNYTADVYYRQYLKDPSANLSKLEKAVRLNNNEMIYHLALANDYLINFRAEVVEAAPDMQKITNLVALSVREVKAAIEVSPKMVATYEMAGIVYSTIRPAADGALEWAKKSFESALVLEPTNPATLTQLALLYLAEDNQEKGRELLEKAVLNKSNYVPAQIQLARIESEAGNSEATQERLENLVAKAPFSVEARFELGRLYFNEAKYQDAREQFEAAVILFPNHSNSIYSLGLTYEKLDMTDEAIMAFNKVLSLNPGNEEIIAQIERLESGGAVPAQTEENFSEDDLDL</sequence>
<feature type="repeat" description="TPR" evidence="1">
    <location>
        <begin position="729"/>
        <end position="762"/>
    </location>
</feature>
<proteinExistence type="predicted"/>
<dbReference type="EMBL" id="PFAX01000038">
    <property type="protein sequence ID" value="PIR89905.1"/>
    <property type="molecule type" value="Genomic_DNA"/>
</dbReference>
<dbReference type="Pfam" id="PF13432">
    <property type="entry name" value="TPR_16"/>
    <property type="match status" value="1"/>
</dbReference>
<feature type="transmembrane region" description="Helical" evidence="2">
    <location>
        <begin position="370"/>
        <end position="397"/>
    </location>
</feature>
<feature type="transmembrane region" description="Helical" evidence="2">
    <location>
        <begin position="97"/>
        <end position="120"/>
    </location>
</feature>
<dbReference type="InterPro" id="IPR051533">
    <property type="entry name" value="WaaL-like"/>
</dbReference>
<dbReference type="PANTHER" id="PTHR37422">
    <property type="entry name" value="TEICHURONIC ACID BIOSYNTHESIS PROTEIN TUAE"/>
    <property type="match status" value="1"/>
</dbReference>